<dbReference type="Proteomes" id="UP000799428">
    <property type="component" value="Unassembled WGS sequence"/>
</dbReference>
<dbReference type="OrthoDB" id="4364812at2759"/>
<sequence>MASPPTDTLVPEAQYGMLPFDRFVLDHWDYGKSVEQDQQQWDDLARVWLSKDHVGRSPYWEFCFEIEHKPAEEARLPTQEQINRVLAQHQTIKERNLSWYASGSFHDPVWLRTCYASDLAPAYEEMVVHFYDEIRDKRLLLDDETIYGNFGQDWARVFLRLPTLPDTIPYLGDPEIDVESQSIANLIEPPQENSEMPLYNAALKEKSVIYVMDEEALQTKLLKVYWLDIHGNSVWYNKMLPQEANAYESRGAAGERLDEFLSKCYEDPSLREPGTLLSYE</sequence>
<protein>
    <submittedName>
        <fullName evidence="1">Uncharacterized protein</fullName>
    </submittedName>
</protein>
<dbReference type="EMBL" id="MU005768">
    <property type="protein sequence ID" value="KAF2711238.1"/>
    <property type="molecule type" value="Genomic_DNA"/>
</dbReference>
<accession>A0A6G1KEI4</accession>
<dbReference type="AlphaFoldDB" id="A0A6G1KEI4"/>
<name>A0A6G1KEI4_9PLEO</name>
<evidence type="ECO:0000313" key="2">
    <source>
        <dbReference type="Proteomes" id="UP000799428"/>
    </source>
</evidence>
<evidence type="ECO:0000313" key="1">
    <source>
        <dbReference type="EMBL" id="KAF2711238.1"/>
    </source>
</evidence>
<gene>
    <name evidence="1" type="ORF">K504DRAFT_466259</name>
</gene>
<reference evidence="1" key="1">
    <citation type="journal article" date="2020" name="Stud. Mycol.">
        <title>101 Dothideomycetes genomes: a test case for predicting lifestyles and emergence of pathogens.</title>
        <authorList>
            <person name="Haridas S."/>
            <person name="Albert R."/>
            <person name="Binder M."/>
            <person name="Bloem J."/>
            <person name="Labutti K."/>
            <person name="Salamov A."/>
            <person name="Andreopoulos B."/>
            <person name="Baker S."/>
            <person name="Barry K."/>
            <person name="Bills G."/>
            <person name="Bluhm B."/>
            <person name="Cannon C."/>
            <person name="Castanera R."/>
            <person name="Culley D."/>
            <person name="Daum C."/>
            <person name="Ezra D."/>
            <person name="Gonzalez J."/>
            <person name="Henrissat B."/>
            <person name="Kuo A."/>
            <person name="Liang C."/>
            <person name="Lipzen A."/>
            <person name="Lutzoni F."/>
            <person name="Magnuson J."/>
            <person name="Mondo S."/>
            <person name="Nolan M."/>
            <person name="Ohm R."/>
            <person name="Pangilinan J."/>
            <person name="Park H.-J."/>
            <person name="Ramirez L."/>
            <person name="Alfaro M."/>
            <person name="Sun H."/>
            <person name="Tritt A."/>
            <person name="Yoshinaga Y."/>
            <person name="Zwiers L.-H."/>
            <person name="Turgeon B."/>
            <person name="Goodwin S."/>
            <person name="Spatafora J."/>
            <person name="Crous P."/>
            <person name="Grigoriev I."/>
        </authorList>
    </citation>
    <scope>NUCLEOTIDE SEQUENCE</scope>
    <source>
        <strain evidence="1">CBS 279.74</strain>
    </source>
</reference>
<organism evidence="1 2">
    <name type="scientific">Pleomassaria siparia CBS 279.74</name>
    <dbReference type="NCBI Taxonomy" id="1314801"/>
    <lineage>
        <taxon>Eukaryota</taxon>
        <taxon>Fungi</taxon>
        <taxon>Dikarya</taxon>
        <taxon>Ascomycota</taxon>
        <taxon>Pezizomycotina</taxon>
        <taxon>Dothideomycetes</taxon>
        <taxon>Pleosporomycetidae</taxon>
        <taxon>Pleosporales</taxon>
        <taxon>Pleomassariaceae</taxon>
        <taxon>Pleomassaria</taxon>
    </lineage>
</organism>
<proteinExistence type="predicted"/>
<keyword evidence="2" id="KW-1185">Reference proteome</keyword>